<proteinExistence type="predicted"/>
<dbReference type="Proteomes" id="UP001302676">
    <property type="component" value="Unassembled WGS sequence"/>
</dbReference>
<protein>
    <submittedName>
        <fullName evidence="3">Uncharacterized protein</fullName>
    </submittedName>
</protein>
<dbReference type="RefSeq" id="XP_062635293.1">
    <property type="nucleotide sequence ID" value="XM_062781389.1"/>
</dbReference>
<feature type="region of interest" description="Disordered" evidence="2">
    <location>
        <begin position="91"/>
        <end position="138"/>
    </location>
</feature>
<name>A0AAN6ZKL6_9PEZI</name>
<gene>
    <name evidence="3" type="ORF">C8A04DRAFT_30474</name>
</gene>
<evidence type="ECO:0000313" key="3">
    <source>
        <dbReference type="EMBL" id="KAK4141922.1"/>
    </source>
</evidence>
<evidence type="ECO:0000313" key="4">
    <source>
        <dbReference type="Proteomes" id="UP001302676"/>
    </source>
</evidence>
<feature type="coiled-coil region" evidence="1">
    <location>
        <begin position="218"/>
        <end position="245"/>
    </location>
</feature>
<feature type="region of interest" description="Disordered" evidence="2">
    <location>
        <begin position="273"/>
        <end position="295"/>
    </location>
</feature>
<evidence type="ECO:0000256" key="2">
    <source>
        <dbReference type="SAM" id="MobiDB-lite"/>
    </source>
</evidence>
<reference evidence="3" key="1">
    <citation type="journal article" date="2023" name="Mol. Phylogenet. Evol.">
        <title>Genome-scale phylogeny and comparative genomics of the fungal order Sordariales.</title>
        <authorList>
            <person name="Hensen N."/>
            <person name="Bonometti L."/>
            <person name="Westerberg I."/>
            <person name="Brannstrom I.O."/>
            <person name="Guillou S."/>
            <person name="Cros-Aarteil S."/>
            <person name="Calhoun S."/>
            <person name="Haridas S."/>
            <person name="Kuo A."/>
            <person name="Mondo S."/>
            <person name="Pangilinan J."/>
            <person name="Riley R."/>
            <person name="LaButti K."/>
            <person name="Andreopoulos B."/>
            <person name="Lipzen A."/>
            <person name="Chen C."/>
            <person name="Yan M."/>
            <person name="Daum C."/>
            <person name="Ng V."/>
            <person name="Clum A."/>
            <person name="Steindorff A."/>
            <person name="Ohm R.A."/>
            <person name="Martin F."/>
            <person name="Silar P."/>
            <person name="Natvig D.O."/>
            <person name="Lalanne C."/>
            <person name="Gautier V."/>
            <person name="Ament-Velasquez S.L."/>
            <person name="Kruys A."/>
            <person name="Hutchinson M.I."/>
            <person name="Powell A.J."/>
            <person name="Barry K."/>
            <person name="Miller A.N."/>
            <person name="Grigoriev I.V."/>
            <person name="Debuchy R."/>
            <person name="Gladieux P."/>
            <person name="Hiltunen Thoren M."/>
            <person name="Johannesson H."/>
        </authorList>
    </citation>
    <scope>NUCLEOTIDE SEQUENCE</scope>
    <source>
        <strain evidence="3">CBS 141.50</strain>
    </source>
</reference>
<dbReference type="AlphaFoldDB" id="A0AAN6ZKL6"/>
<reference evidence="3" key="2">
    <citation type="submission" date="2023-05" db="EMBL/GenBank/DDBJ databases">
        <authorList>
            <consortium name="Lawrence Berkeley National Laboratory"/>
            <person name="Steindorff A."/>
            <person name="Hensen N."/>
            <person name="Bonometti L."/>
            <person name="Westerberg I."/>
            <person name="Brannstrom I.O."/>
            <person name="Guillou S."/>
            <person name="Cros-Aarteil S."/>
            <person name="Calhoun S."/>
            <person name="Haridas S."/>
            <person name="Kuo A."/>
            <person name="Mondo S."/>
            <person name="Pangilinan J."/>
            <person name="Riley R."/>
            <person name="Labutti K."/>
            <person name="Andreopoulos B."/>
            <person name="Lipzen A."/>
            <person name="Chen C."/>
            <person name="Yanf M."/>
            <person name="Daum C."/>
            <person name="Ng V."/>
            <person name="Clum A."/>
            <person name="Ohm R."/>
            <person name="Martin F."/>
            <person name="Silar P."/>
            <person name="Natvig D."/>
            <person name="Lalanne C."/>
            <person name="Gautier V."/>
            <person name="Ament-Velasquez S.L."/>
            <person name="Kruys A."/>
            <person name="Hutchinson M.I."/>
            <person name="Powell A.J."/>
            <person name="Barry K."/>
            <person name="Miller A.N."/>
            <person name="Grigoriev I.V."/>
            <person name="Debuchy R."/>
            <person name="Gladieux P."/>
            <person name="Thoren M.H."/>
            <person name="Johannesson H."/>
        </authorList>
    </citation>
    <scope>NUCLEOTIDE SEQUENCE</scope>
    <source>
        <strain evidence="3">CBS 141.50</strain>
    </source>
</reference>
<comment type="caution">
    <text evidence="3">The sequence shown here is derived from an EMBL/GenBank/DDBJ whole genome shotgun (WGS) entry which is preliminary data.</text>
</comment>
<keyword evidence="4" id="KW-1185">Reference proteome</keyword>
<keyword evidence="1" id="KW-0175">Coiled coil</keyword>
<sequence>MSNQRSIPDPPPGYHLRDYLHYGKVRMLLHNDELDGPPLGDYVMPQQLAPMRRFVEGNFLPVTDREGQRREQRCAELCDKFLASATVDNETNAENSGMGTKGRAAAAKAGAAQNQNQNHASNPQNYPEHNNNNNLPTTLHIPTAEFYEFTNLLHELATPPPRPPSPPKPFTTVSNLSARETLVTKRTTALDEREADLHHRERIIRFWESEKRKRDAWFKQRESDMQKREEKMKKMEEECKKREATAALLYNDEAMARHLEGVWRMGYRKAREEMGLPGGDGASAGGDGNIGAGGG</sequence>
<evidence type="ECO:0000256" key="1">
    <source>
        <dbReference type="SAM" id="Coils"/>
    </source>
</evidence>
<feature type="compositionally biased region" description="Gly residues" evidence="2">
    <location>
        <begin position="276"/>
        <end position="295"/>
    </location>
</feature>
<dbReference type="EMBL" id="MU853604">
    <property type="protein sequence ID" value="KAK4141922.1"/>
    <property type="molecule type" value="Genomic_DNA"/>
</dbReference>
<dbReference type="GeneID" id="87818002"/>
<accession>A0AAN6ZKL6</accession>
<organism evidence="3 4">
    <name type="scientific">Dichotomopilus funicola</name>
    <dbReference type="NCBI Taxonomy" id="1934379"/>
    <lineage>
        <taxon>Eukaryota</taxon>
        <taxon>Fungi</taxon>
        <taxon>Dikarya</taxon>
        <taxon>Ascomycota</taxon>
        <taxon>Pezizomycotina</taxon>
        <taxon>Sordariomycetes</taxon>
        <taxon>Sordariomycetidae</taxon>
        <taxon>Sordariales</taxon>
        <taxon>Chaetomiaceae</taxon>
        <taxon>Dichotomopilus</taxon>
    </lineage>
</organism>
<feature type="compositionally biased region" description="Low complexity" evidence="2">
    <location>
        <begin position="104"/>
        <end position="136"/>
    </location>
</feature>